<reference evidence="1" key="2">
    <citation type="journal article" date="2015" name="Data Brief">
        <title>Shoot transcriptome of the giant reed, Arundo donax.</title>
        <authorList>
            <person name="Barrero R.A."/>
            <person name="Guerrero F.D."/>
            <person name="Moolhuijzen P."/>
            <person name="Goolsby J.A."/>
            <person name="Tidwell J."/>
            <person name="Bellgard S.E."/>
            <person name="Bellgard M.I."/>
        </authorList>
    </citation>
    <scope>NUCLEOTIDE SEQUENCE</scope>
    <source>
        <tissue evidence="1">Shoot tissue taken approximately 20 cm above the soil surface</tissue>
    </source>
</reference>
<proteinExistence type="predicted"/>
<name>A0A0A9A3U3_ARUDO</name>
<reference evidence="1" key="1">
    <citation type="submission" date="2014-09" db="EMBL/GenBank/DDBJ databases">
        <authorList>
            <person name="Magalhaes I.L.F."/>
            <person name="Oliveira U."/>
            <person name="Santos F.R."/>
            <person name="Vidigal T.H.D.A."/>
            <person name="Brescovit A.D."/>
            <person name="Santos A.J."/>
        </authorList>
    </citation>
    <scope>NUCLEOTIDE SEQUENCE</scope>
    <source>
        <tissue evidence="1">Shoot tissue taken approximately 20 cm above the soil surface</tissue>
    </source>
</reference>
<organism evidence="1">
    <name type="scientific">Arundo donax</name>
    <name type="common">Giant reed</name>
    <name type="synonym">Donax arundinaceus</name>
    <dbReference type="NCBI Taxonomy" id="35708"/>
    <lineage>
        <taxon>Eukaryota</taxon>
        <taxon>Viridiplantae</taxon>
        <taxon>Streptophyta</taxon>
        <taxon>Embryophyta</taxon>
        <taxon>Tracheophyta</taxon>
        <taxon>Spermatophyta</taxon>
        <taxon>Magnoliopsida</taxon>
        <taxon>Liliopsida</taxon>
        <taxon>Poales</taxon>
        <taxon>Poaceae</taxon>
        <taxon>PACMAD clade</taxon>
        <taxon>Arundinoideae</taxon>
        <taxon>Arundineae</taxon>
        <taxon>Arundo</taxon>
    </lineage>
</organism>
<evidence type="ECO:0000313" key="1">
    <source>
        <dbReference type="EMBL" id="JAD46344.1"/>
    </source>
</evidence>
<sequence length="19" mass="2294">MYAFQFCWYNYSSQAVALT</sequence>
<dbReference type="AlphaFoldDB" id="A0A0A9A3U3"/>
<accession>A0A0A9A3U3</accession>
<dbReference type="EMBL" id="GBRH01251551">
    <property type="protein sequence ID" value="JAD46344.1"/>
    <property type="molecule type" value="Transcribed_RNA"/>
</dbReference>
<protein>
    <submittedName>
        <fullName evidence="1">Uncharacterized protein</fullName>
    </submittedName>
</protein>